<evidence type="ECO:0000256" key="2">
    <source>
        <dbReference type="ARBA" id="ARBA00022692"/>
    </source>
</evidence>
<comment type="caution">
    <text evidence="8">The sequence shown here is derived from an EMBL/GenBank/DDBJ whole genome shotgun (WGS) entry which is preliminary data.</text>
</comment>
<sequence>MMNRRVMQLVRALLVSLVVAFTGAAGTSSAAVAQTTSSTNLATTGTSGAPGTSTTSGSAKGNAVASKDGDFAAGAASAASQIHVLLGNVFNTAVTASANVMDEANKFAWGLGVISLVLMGVRFAGTNHPISAWVDLFEELATLGIFVALYLGYSTSASGFWTWFEQLAAHISGGDNGSVGAAMAKLAGVMFDAVKSKFSIFGLMDLGGSLADVLILVLSAAAMCIASIVFIFFTAIGQVQAAVGIVLGPIAIALGFSSYTRSYFKKWLDWMISAGMYVVIVAILVKLVGESISSAITKATQVGGTTTMNGAYVLDLSVFVLLLSFEIPKLATIFGGGATATGTGPLKLLKGGL</sequence>
<reference evidence="8" key="1">
    <citation type="submission" date="2016-01" db="EMBL/GenBank/DDBJ databases">
        <authorList>
            <person name="Peeters C."/>
        </authorList>
    </citation>
    <scope>NUCLEOTIDE SEQUENCE [LARGE SCALE GENOMIC DNA]</scope>
    <source>
        <strain evidence="8">LMG 29323</strain>
    </source>
</reference>
<protein>
    <submittedName>
        <fullName evidence="8">TrbL/VirB6 plasmid conjugal transfer protein</fullName>
    </submittedName>
</protein>
<feature type="region of interest" description="Disordered" evidence="5">
    <location>
        <begin position="36"/>
        <end position="61"/>
    </location>
</feature>
<dbReference type="AlphaFoldDB" id="A0A158BTQ2"/>
<accession>A0A158BTQ2</accession>
<evidence type="ECO:0000313" key="9">
    <source>
        <dbReference type="Proteomes" id="UP000054911"/>
    </source>
</evidence>
<evidence type="ECO:0000256" key="4">
    <source>
        <dbReference type="ARBA" id="ARBA00023136"/>
    </source>
</evidence>
<organism evidence="8 9">
    <name type="scientific">Caballeronia pedi</name>
    <dbReference type="NCBI Taxonomy" id="1777141"/>
    <lineage>
        <taxon>Bacteria</taxon>
        <taxon>Pseudomonadati</taxon>
        <taxon>Pseudomonadota</taxon>
        <taxon>Betaproteobacteria</taxon>
        <taxon>Burkholderiales</taxon>
        <taxon>Burkholderiaceae</taxon>
        <taxon>Caballeronia</taxon>
    </lineage>
</organism>
<feature type="transmembrane region" description="Helical" evidence="6">
    <location>
        <begin position="136"/>
        <end position="153"/>
    </location>
</feature>
<gene>
    <name evidence="8" type="ORF">AWB80_04102</name>
</gene>
<dbReference type="GO" id="GO:0030255">
    <property type="term" value="P:protein secretion by the type IV secretion system"/>
    <property type="evidence" value="ECO:0007669"/>
    <property type="project" value="InterPro"/>
</dbReference>
<dbReference type="STRING" id="1777141.AWB80_04102"/>
<dbReference type="Pfam" id="PF04610">
    <property type="entry name" value="TrbL"/>
    <property type="match status" value="1"/>
</dbReference>
<keyword evidence="7" id="KW-0732">Signal</keyword>
<evidence type="ECO:0000256" key="6">
    <source>
        <dbReference type="SAM" id="Phobius"/>
    </source>
</evidence>
<proteinExistence type="predicted"/>
<feature type="transmembrane region" description="Helical" evidence="6">
    <location>
        <begin position="107"/>
        <end position="124"/>
    </location>
</feature>
<evidence type="ECO:0000256" key="7">
    <source>
        <dbReference type="SAM" id="SignalP"/>
    </source>
</evidence>
<keyword evidence="9" id="KW-1185">Reference proteome</keyword>
<keyword evidence="3 6" id="KW-1133">Transmembrane helix</keyword>
<feature type="transmembrane region" description="Helical" evidence="6">
    <location>
        <begin position="213"/>
        <end position="236"/>
    </location>
</feature>
<dbReference type="OrthoDB" id="8957337at2"/>
<evidence type="ECO:0000256" key="1">
    <source>
        <dbReference type="ARBA" id="ARBA00004141"/>
    </source>
</evidence>
<keyword evidence="2 6" id="KW-0812">Transmembrane</keyword>
<evidence type="ECO:0000256" key="5">
    <source>
        <dbReference type="SAM" id="MobiDB-lite"/>
    </source>
</evidence>
<evidence type="ECO:0000313" key="8">
    <source>
        <dbReference type="EMBL" id="SAK73453.1"/>
    </source>
</evidence>
<evidence type="ECO:0000256" key="3">
    <source>
        <dbReference type="ARBA" id="ARBA00022989"/>
    </source>
</evidence>
<feature type="chain" id="PRO_5007622184" evidence="7">
    <location>
        <begin position="31"/>
        <end position="353"/>
    </location>
</feature>
<dbReference type="GO" id="GO:0016020">
    <property type="term" value="C:membrane"/>
    <property type="evidence" value="ECO:0007669"/>
    <property type="project" value="UniProtKB-SubCell"/>
</dbReference>
<feature type="transmembrane region" description="Helical" evidence="6">
    <location>
        <begin position="270"/>
        <end position="288"/>
    </location>
</feature>
<feature type="signal peptide" evidence="7">
    <location>
        <begin position="1"/>
        <end position="30"/>
    </location>
</feature>
<dbReference type="RefSeq" id="WP_061176508.1">
    <property type="nucleotide sequence ID" value="NZ_FCOE02000013.1"/>
</dbReference>
<keyword evidence="4 6" id="KW-0472">Membrane</keyword>
<dbReference type="Proteomes" id="UP000054911">
    <property type="component" value="Unassembled WGS sequence"/>
</dbReference>
<dbReference type="EMBL" id="FCOE02000013">
    <property type="protein sequence ID" value="SAK73453.1"/>
    <property type="molecule type" value="Genomic_DNA"/>
</dbReference>
<dbReference type="InterPro" id="IPR007688">
    <property type="entry name" value="Conjugal_tfr_TrbL/VirB6"/>
</dbReference>
<feature type="transmembrane region" description="Helical" evidence="6">
    <location>
        <begin position="243"/>
        <end position="264"/>
    </location>
</feature>
<feature type="compositionally biased region" description="Low complexity" evidence="5">
    <location>
        <begin position="36"/>
        <end position="59"/>
    </location>
</feature>
<comment type="subcellular location">
    <subcellularLocation>
        <location evidence="1">Membrane</location>
        <topology evidence="1">Multi-pass membrane protein</topology>
    </subcellularLocation>
</comment>
<name>A0A158BTQ2_9BURK</name>